<name>A0A835IG14_9MAGN</name>
<protein>
    <recommendedName>
        <fullName evidence="2">KIB1-4 beta-propeller domain-containing protein</fullName>
    </recommendedName>
</protein>
<comment type="caution">
    <text evidence="3">The sequence shown here is derived from an EMBL/GenBank/DDBJ whole genome shotgun (WGS) entry which is preliminary data.</text>
</comment>
<dbReference type="Pfam" id="PF03478">
    <property type="entry name" value="Beta-prop_KIB1-4"/>
    <property type="match status" value="1"/>
</dbReference>
<feature type="region of interest" description="Disordered" evidence="1">
    <location>
        <begin position="1"/>
        <end position="21"/>
    </location>
</feature>
<evidence type="ECO:0000256" key="1">
    <source>
        <dbReference type="SAM" id="MobiDB-lite"/>
    </source>
</evidence>
<evidence type="ECO:0000313" key="4">
    <source>
        <dbReference type="Proteomes" id="UP000631114"/>
    </source>
</evidence>
<dbReference type="EMBL" id="JADFTS010000003">
    <property type="protein sequence ID" value="KAF9617016.1"/>
    <property type="molecule type" value="Genomic_DNA"/>
</dbReference>
<sequence>MKRGFLLTSPKPKPKPKPQHKQVLHPFSKKVTSLAPVIQLPGVVGCHYNDRQKLVFDVIKNEAVCTITSSCMREFYIYKAVMLPGDGIVMVIHGLDRKLAFCKVSDENKKWISIEGDGEGKFNDVTIFKREFYAVKDNGNVYVVRGFDSSSTLFVKLAIHEPDKLGYYKKYLVEVKGELFLLNRVRYPLEPGDEEADLTLVYVIKKIELNGPKWVSVDNFDNDCAMFVGCNDSFTRLTSDVPDCKGNSIYFTDDFVDGVADMDNNLENFVKEPIGCQDIGVWDMTSDVFDRLIYPSASKSMNPPPVWFTAN</sequence>
<organism evidence="3 4">
    <name type="scientific">Coptis chinensis</name>
    <dbReference type="NCBI Taxonomy" id="261450"/>
    <lineage>
        <taxon>Eukaryota</taxon>
        <taxon>Viridiplantae</taxon>
        <taxon>Streptophyta</taxon>
        <taxon>Embryophyta</taxon>
        <taxon>Tracheophyta</taxon>
        <taxon>Spermatophyta</taxon>
        <taxon>Magnoliopsida</taxon>
        <taxon>Ranunculales</taxon>
        <taxon>Ranunculaceae</taxon>
        <taxon>Coptidoideae</taxon>
        <taxon>Coptis</taxon>
    </lineage>
</organism>
<accession>A0A835IG14</accession>
<dbReference type="Proteomes" id="UP000631114">
    <property type="component" value="Unassembled WGS sequence"/>
</dbReference>
<dbReference type="AlphaFoldDB" id="A0A835IG14"/>
<keyword evidence="4" id="KW-1185">Reference proteome</keyword>
<dbReference type="InterPro" id="IPR005174">
    <property type="entry name" value="KIB1-4_b-propeller"/>
</dbReference>
<dbReference type="OrthoDB" id="642536at2759"/>
<proteinExistence type="predicted"/>
<dbReference type="PANTHER" id="PTHR44259">
    <property type="entry name" value="OS07G0183000 PROTEIN-RELATED"/>
    <property type="match status" value="1"/>
</dbReference>
<evidence type="ECO:0000313" key="3">
    <source>
        <dbReference type="EMBL" id="KAF9617016.1"/>
    </source>
</evidence>
<evidence type="ECO:0000259" key="2">
    <source>
        <dbReference type="Pfam" id="PF03478"/>
    </source>
</evidence>
<reference evidence="3 4" key="1">
    <citation type="submission" date="2020-10" db="EMBL/GenBank/DDBJ databases">
        <title>The Coptis chinensis genome and diversification of protoberbering-type alkaloids.</title>
        <authorList>
            <person name="Wang B."/>
            <person name="Shu S."/>
            <person name="Song C."/>
            <person name="Liu Y."/>
        </authorList>
    </citation>
    <scope>NUCLEOTIDE SEQUENCE [LARGE SCALE GENOMIC DNA]</scope>
    <source>
        <strain evidence="3">HL-2020</strain>
        <tissue evidence="3">Leaf</tissue>
    </source>
</reference>
<gene>
    <name evidence="3" type="ORF">IFM89_033086</name>
</gene>
<dbReference type="PANTHER" id="PTHR44259:SF107">
    <property type="entry name" value="F-BOX PROTEIN SKIP23-LIKE"/>
    <property type="match status" value="1"/>
</dbReference>
<feature type="domain" description="KIB1-4 beta-propeller" evidence="2">
    <location>
        <begin position="4"/>
        <end position="283"/>
    </location>
</feature>
<feature type="compositionally biased region" description="Basic residues" evidence="1">
    <location>
        <begin position="12"/>
        <end position="21"/>
    </location>
</feature>
<dbReference type="InterPro" id="IPR050942">
    <property type="entry name" value="F-box_BR-signaling"/>
</dbReference>